<reference evidence="4 5" key="1">
    <citation type="journal article" date="2016" name="Int. J. Syst. Evol. Microbiol.">
        <title>Agromyces aureus sp. nov., isolated from the rhizosphere of Salix caprea L. grown in a heavy-metal-contaminated soil.</title>
        <authorList>
            <person name="Corretto E."/>
            <person name="Antonielli L."/>
            <person name="Sessitsch A."/>
            <person name="Compant S."/>
            <person name="Gorfer M."/>
            <person name="Kuffner M."/>
            <person name="Brader G."/>
        </authorList>
    </citation>
    <scope>NUCLEOTIDE SEQUENCE [LARGE SCALE GENOMIC DNA]</scope>
    <source>
        <strain evidence="4 5">AR33</strain>
    </source>
</reference>
<evidence type="ECO:0000313" key="5">
    <source>
        <dbReference type="Proteomes" id="UP000078437"/>
    </source>
</evidence>
<dbReference type="KEGG" id="agy:ATC03_02710"/>
<evidence type="ECO:0000256" key="1">
    <source>
        <dbReference type="SAM" id="MobiDB-lite"/>
    </source>
</evidence>
<feature type="transmembrane region" description="Helical" evidence="2">
    <location>
        <begin position="106"/>
        <end position="130"/>
    </location>
</feature>
<feature type="transmembrane region" description="Helical" evidence="2">
    <location>
        <begin position="423"/>
        <end position="444"/>
    </location>
</feature>
<dbReference type="EMBL" id="CP013979">
    <property type="protein sequence ID" value="ANJ25824.1"/>
    <property type="molecule type" value="Genomic_DNA"/>
</dbReference>
<feature type="domain" description="Phage shock protein PspC N-terminal" evidence="3">
    <location>
        <begin position="77"/>
        <end position="132"/>
    </location>
</feature>
<dbReference type="Proteomes" id="UP000078437">
    <property type="component" value="Chromosome"/>
</dbReference>
<evidence type="ECO:0000313" key="4">
    <source>
        <dbReference type="EMBL" id="ANJ25824.1"/>
    </source>
</evidence>
<proteinExistence type="predicted"/>
<name>A0A191WCB6_9MICO</name>
<feature type="region of interest" description="Disordered" evidence="1">
    <location>
        <begin position="221"/>
        <end position="294"/>
    </location>
</feature>
<feature type="transmembrane region" description="Helical" evidence="2">
    <location>
        <begin position="392"/>
        <end position="416"/>
    </location>
</feature>
<dbReference type="STRING" id="453304.ATC03_02710"/>
<feature type="transmembrane region" description="Helical" evidence="2">
    <location>
        <begin position="362"/>
        <end position="386"/>
    </location>
</feature>
<dbReference type="Pfam" id="PF04024">
    <property type="entry name" value="PspC"/>
    <property type="match status" value="1"/>
</dbReference>
<keyword evidence="2" id="KW-0472">Membrane</keyword>
<keyword evidence="2" id="KW-1133">Transmembrane helix</keyword>
<feature type="compositionally biased region" description="Low complexity" evidence="1">
    <location>
        <begin position="261"/>
        <end position="286"/>
    </location>
</feature>
<dbReference type="AlphaFoldDB" id="A0A191WCB6"/>
<feature type="transmembrane region" description="Helical" evidence="2">
    <location>
        <begin position="193"/>
        <end position="215"/>
    </location>
</feature>
<dbReference type="InterPro" id="IPR007168">
    <property type="entry name" value="Phageshock_PspC_N"/>
</dbReference>
<dbReference type="RefSeq" id="WP_067872820.1">
    <property type="nucleotide sequence ID" value="NZ_CP013979.1"/>
</dbReference>
<keyword evidence="5" id="KW-1185">Reference proteome</keyword>
<feature type="region of interest" description="Disordered" evidence="1">
    <location>
        <begin position="1"/>
        <end position="67"/>
    </location>
</feature>
<feature type="compositionally biased region" description="Basic and acidic residues" evidence="1">
    <location>
        <begin position="231"/>
        <end position="242"/>
    </location>
</feature>
<keyword evidence="2" id="KW-0812">Transmembrane</keyword>
<reference evidence="5" key="2">
    <citation type="submission" date="2016-01" db="EMBL/GenBank/DDBJ databases">
        <title>Complete genome sequence of Agromyces aureus AR33T and comparison with related organisms.</title>
        <authorList>
            <person name="Corretto E."/>
            <person name="Antonielli L."/>
            <person name="Sessitsch A."/>
            <person name="Brader G."/>
        </authorList>
    </citation>
    <scope>NUCLEOTIDE SEQUENCE [LARGE SCALE GENOMIC DNA]</scope>
    <source>
        <strain evidence="5">AR33</strain>
    </source>
</reference>
<sequence>METNQTAPPTDPVPEGAQGDSAQAGPPVDGAVGSASSGVPGAGTGSGAGERADAAGGPGSTTPPDATGPGFYAWLRRLGLPRRAGWLGGVCAGLGARLGIDPIIVRGIVVVVAVLGAPFVLLYAIAWLLLPDTDGRIHLEQLTRGIVDPAIVGIAVMGVLGFIPLVQGGWLGWQWWDEWPSLADPIFGFNLMVPLRIIWTLLVVGGIVALVIWLAKRASQSTESTQNPPAGEDRRSRSEASRDQPASTYAAPVPPTDGDTRSAGADAASAQVTDAASATSPAAAPTTEPPVPAMGADADAIAEWRMQHEAWRVAHTEWKTGQDQAARAARAQAAAENREKARALAAQADAARASRRASRPRASAAFVFTMLGISLVGGAIVALWALGEPDVAAYAVPVALAAGTLVLSLGMVVAALRRRRSGALAFLTLTAVLAMLVGLGGASFSSQGRLIGPSTSIDLMSSQRLVQPIGDAYLNAVPLSGGTAPVVQLTQGVGDSWLLVEGGAIVLLDASEAGPIDITVFDDEGVVSSPQIGGLDRAALVVGGENGVGAIGADERIDARLDLTQRTGTLHIQIME</sequence>
<gene>
    <name evidence="4" type="ORF">ATC03_02710</name>
</gene>
<organism evidence="4 5">
    <name type="scientific">Agromyces aureus</name>
    <dbReference type="NCBI Taxonomy" id="453304"/>
    <lineage>
        <taxon>Bacteria</taxon>
        <taxon>Bacillati</taxon>
        <taxon>Actinomycetota</taxon>
        <taxon>Actinomycetes</taxon>
        <taxon>Micrococcales</taxon>
        <taxon>Microbacteriaceae</taxon>
        <taxon>Agromyces</taxon>
    </lineage>
</organism>
<protein>
    <recommendedName>
        <fullName evidence="3">Phage shock protein PspC N-terminal domain-containing protein</fullName>
    </recommendedName>
</protein>
<feature type="transmembrane region" description="Helical" evidence="2">
    <location>
        <begin position="151"/>
        <end position="173"/>
    </location>
</feature>
<accession>A0A191WCB6</accession>
<feature type="compositionally biased region" description="Low complexity" evidence="1">
    <location>
        <begin position="30"/>
        <end position="39"/>
    </location>
</feature>
<evidence type="ECO:0000259" key="3">
    <source>
        <dbReference type="Pfam" id="PF04024"/>
    </source>
</evidence>
<dbReference type="OrthoDB" id="7359894at2"/>
<evidence type="ECO:0000256" key="2">
    <source>
        <dbReference type="SAM" id="Phobius"/>
    </source>
</evidence>